<dbReference type="InterPro" id="IPR004174">
    <property type="entry name" value="GpW"/>
</dbReference>
<evidence type="ECO:0000313" key="1">
    <source>
        <dbReference type="EMBL" id="MBP0439910.1"/>
    </source>
</evidence>
<accession>A0A8J7R0T9</accession>
<proteinExistence type="predicted"/>
<dbReference type="Gene3D" id="3.30.1580.10">
    <property type="entry name" value="Head-to-tail joining protein W"/>
    <property type="match status" value="1"/>
</dbReference>
<comment type="caution">
    <text evidence="1">The sequence shown here is derived from an EMBL/GenBank/DDBJ whole genome shotgun (WGS) entry which is preliminary data.</text>
</comment>
<evidence type="ECO:0008006" key="3">
    <source>
        <dbReference type="Google" id="ProtNLM"/>
    </source>
</evidence>
<name>A0A8J7R0T9_9HYPH</name>
<dbReference type="EMBL" id="JAGIYY010000004">
    <property type="protein sequence ID" value="MBP0439910.1"/>
    <property type="molecule type" value="Genomic_DNA"/>
</dbReference>
<sequence length="77" mass="8408">MMADLATLELRLAEAELAKHKLALGEKVVLLSYSAEGTNTRQFNQASLPLLNTYISELKAEITRAKGGRGRGPIYFG</sequence>
<dbReference type="InterPro" id="IPR036626">
    <property type="entry name" value="GpW_sf"/>
</dbReference>
<reference evidence="1" key="1">
    <citation type="submission" date="2021-03" db="EMBL/GenBank/DDBJ databases">
        <title>Genome sequencing and assembly of Tianweitania sediminis.</title>
        <authorList>
            <person name="Chhetri G."/>
        </authorList>
    </citation>
    <scope>NUCLEOTIDE SEQUENCE</scope>
    <source>
        <strain evidence="1">Z8</strain>
    </source>
</reference>
<dbReference type="RefSeq" id="WP_209335928.1">
    <property type="nucleotide sequence ID" value="NZ_JAGIYY010000004.1"/>
</dbReference>
<evidence type="ECO:0000313" key="2">
    <source>
        <dbReference type="Proteomes" id="UP000666240"/>
    </source>
</evidence>
<dbReference type="Pfam" id="PF02831">
    <property type="entry name" value="gpW"/>
    <property type="match status" value="1"/>
</dbReference>
<dbReference type="AlphaFoldDB" id="A0A8J7R0T9"/>
<keyword evidence="2" id="KW-1185">Reference proteome</keyword>
<organism evidence="1 2">
    <name type="scientific">Tianweitania sediminis</name>
    <dbReference type="NCBI Taxonomy" id="1502156"/>
    <lineage>
        <taxon>Bacteria</taxon>
        <taxon>Pseudomonadati</taxon>
        <taxon>Pseudomonadota</taxon>
        <taxon>Alphaproteobacteria</taxon>
        <taxon>Hyphomicrobiales</taxon>
        <taxon>Phyllobacteriaceae</taxon>
        <taxon>Tianweitania</taxon>
    </lineage>
</organism>
<gene>
    <name evidence="1" type="ORF">J5Y06_14725</name>
</gene>
<dbReference type="Proteomes" id="UP000666240">
    <property type="component" value="Unassembled WGS sequence"/>
</dbReference>
<protein>
    <recommendedName>
        <fullName evidence="3">GpW</fullName>
    </recommendedName>
</protein>
<dbReference type="GO" id="GO:0019058">
    <property type="term" value="P:viral life cycle"/>
    <property type="evidence" value="ECO:0007669"/>
    <property type="project" value="InterPro"/>
</dbReference>